<dbReference type="EMBL" id="FMAC01000006">
    <property type="protein sequence ID" value="SCB27367.1"/>
    <property type="molecule type" value="Genomic_DNA"/>
</dbReference>
<protein>
    <submittedName>
        <fullName evidence="1">Uncharacterized protein</fullName>
    </submittedName>
</protein>
<evidence type="ECO:0000313" key="2">
    <source>
        <dbReference type="Proteomes" id="UP000186228"/>
    </source>
</evidence>
<dbReference type="STRING" id="52131.GA0061100_106151"/>
<organism evidence="1 2">
    <name type="scientific">Rhizobium hainanense</name>
    <dbReference type="NCBI Taxonomy" id="52131"/>
    <lineage>
        <taxon>Bacteria</taxon>
        <taxon>Pseudomonadati</taxon>
        <taxon>Pseudomonadota</taxon>
        <taxon>Alphaproteobacteria</taxon>
        <taxon>Hyphomicrobiales</taxon>
        <taxon>Rhizobiaceae</taxon>
        <taxon>Rhizobium/Agrobacterium group</taxon>
        <taxon>Rhizobium</taxon>
    </lineage>
</organism>
<reference evidence="2" key="1">
    <citation type="submission" date="2016-08" db="EMBL/GenBank/DDBJ databases">
        <authorList>
            <person name="Varghese N."/>
            <person name="Submissions Spin"/>
        </authorList>
    </citation>
    <scope>NUCLEOTIDE SEQUENCE [LARGE SCALE GENOMIC DNA]</scope>
    <source>
        <strain evidence="2">CCBAU 57015</strain>
    </source>
</reference>
<dbReference type="AlphaFoldDB" id="A0A1C3VID7"/>
<keyword evidence="2" id="KW-1185">Reference proteome</keyword>
<proteinExistence type="predicted"/>
<name>A0A1C3VID7_9HYPH</name>
<evidence type="ECO:0000313" key="1">
    <source>
        <dbReference type="EMBL" id="SCB27367.1"/>
    </source>
</evidence>
<sequence length="57" mass="6813">MSINKFEKPTDFYGCPDKYGGHIVIRCITYLTCRGINIFREIAFCRMHFFFHDKLMS</sequence>
<dbReference type="Proteomes" id="UP000186228">
    <property type="component" value="Unassembled WGS sequence"/>
</dbReference>
<gene>
    <name evidence="1" type="ORF">GA0061100_106151</name>
</gene>
<accession>A0A1C3VID7</accession>